<keyword evidence="1" id="KW-0378">Hydrolase</keyword>
<dbReference type="GO" id="GO:0005975">
    <property type="term" value="P:carbohydrate metabolic process"/>
    <property type="evidence" value="ECO:0007669"/>
    <property type="project" value="InterPro"/>
</dbReference>
<dbReference type="OrthoDB" id="3966260at2"/>
<evidence type="ECO:0000256" key="2">
    <source>
        <dbReference type="ARBA" id="ARBA00023295"/>
    </source>
</evidence>
<dbReference type="GO" id="GO:0004565">
    <property type="term" value="F:beta-galactosidase activity"/>
    <property type="evidence" value="ECO:0007669"/>
    <property type="project" value="InterPro"/>
</dbReference>
<feature type="domain" description="DUF4832" evidence="4">
    <location>
        <begin position="383"/>
        <end position="467"/>
    </location>
</feature>
<dbReference type="Gene3D" id="3.20.20.80">
    <property type="entry name" value="Glycosidases"/>
    <property type="match status" value="1"/>
</dbReference>
<evidence type="ECO:0000313" key="6">
    <source>
        <dbReference type="EMBL" id="PWK22536.1"/>
    </source>
</evidence>
<dbReference type="GO" id="GO:0009341">
    <property type="term" value="C:beta-galactosidase complex"/>
    <property type="evidence" value="ECO:0007669"/>
    <property type="project" value="InterPro"/>
</dbReference>
<dbReference type="Pfam" id="PF16116">
    <property type="entry name" value="DUF4832"/>
    <property type="match status" value="1"/>
</dbReference>
<evidence type="ECO:0000259" key="3">
    <source>
        <dbReference type="Pfam" id="PF02449"/>
    </source>
</evidence>
<comment type="caution">
    <text evidence="6">The sequence shown here is derived from an EMBL/GenBank/DDBJ whole genome shotgun (WGS) entry which is preliminary data.</text>
</comment>
<dbReference type="SUPFAM" id="SSF51445">
    <property type="entry name" value="(Trans)glycosidases"/>
    <property type="match status" value="1"/>
</dbReference>
<evidence type="ECO:0000256" key="1">
    <source>
        <dbReference type="ARBA" id="ARBA00022801"/>
    </source>
</evidence>
<dbReference type="InterPro" id="IPR013529">
    <property type="entry name" value="Glyco_hydro_42_N"/>
</dbReference>
<dbReference type="Proteomes" id="UP000651837">
    <property type="component" value="Unassembled WGS sequence"/>
</dbReference>
<dbReference type="AlphaFoldDB" id="A0A316DXS8"/>
<sequence length="492" mass="56476">MKRLVSLIFIALIFSCSPKEDFSPQKTDLGSKWDTLRPLVTPDKGWYHHMLDNGIERYLIQDEKDLTSFVGMDHLYLRLAWAFLEPEEGKYNWSYIDGIVEKYVPMGYKISFRITCKETGGAPGSVPAEVDGIRYATPYWVKQAGASGIDRPEYGSASWTPDWDDPVFIEKLNNFHEAFAQKYDGKPWVRYIDVGSIGEWGEGHTYFSTRIPATNEEIKTHLNLYLKHYKNALLVVSDDLLRSGKSEEEMEELLNFAEEKGFTFRDDSPMVDVEDNLDTWTVSQPHFFEAVYKTRPTIFELQHYAQVKKDGHWMGQNGSTIIPGVQVSGAEIFRNAMELIHPTYIGFHGYLGEWLADNPELTVELLNRSGYWYFPQSMHTTDYVDGELSFEITWLNKGVAPAYSGYQLKGKLIPEDNSDETIEFVIQDSGNKDWMPNQRTTEKYKVTLPKEPKGNYQVAIQLFDEDSGNPVEIGLTTNIKHNDCFVIQNLSF</sequence>
<dbReference type="Pfam" id="PF02449">
    <property type="entry name" value="Glyco_hydro_42"/>
    <property type="match status" value="1"/>
</dbReference>
<evidence type="ECO:0000313" key="8">
    <source>
        <dbReference type="Proteomes" id="UP000651837"/>
    </source>
</evidence>
<accession>A0A316DXS8</accession>
<protein>
    <submittedName>
        <fullName evidence="6">Beta-galactosidase-like protein</fullName>
    </submittedName>
    <submittedName>
        <fullName evidence="5">DUF4832 domain-containing protein</fullName>
    </submittedName>
</protein>
<gene>
    <name evidence="5" type="ORF">HZY62_13730</name>
    <name evidence="6" type="ORF">LX92_03011</name>
</gene>
<dbReference type="Proteomes" id="UP000245667">
    <property type="component" value="Unassembled WGS sequence"/>
</dbReference>
<proteinExistence type="predicted"/>
<dbReference type="EMBL" id="JACWLN010000006">
    <property type="protein sequence ID" value="MBD1261660.1"/>
    <property type="molecule type" value="Genomic_DNA"/>
</dbReference>
<dbReference type="InterPro" id="IPR032267">
    <property type="entry name" value="DUF4832"/>
</dbReference>
<keyword evidence="8" id="KW-1185">Reference proteome</keyword>
<organism evidence="6 7">
    <name type="scientific">Maribacter polysiphoniae</name>
    <dbReference type="NCBI Taxonomy" id="429344"/>
    <lineage>
        <taxon>Bacteria</taxon>
        <taxon>Pseudomonadati</taxon>
        <taxon>Bacteroidota</taxon>
        <taxon>Flavobacteriia</taxon>
        <taxon>Flavobacteriales</taxon>
        <taxon>Flavobacteriaceae</taxon>
        <taxon>Maribacter</taxon>
    </lineage>
</organism>
<dbReference type="EMBL" id="QGGQ01000007">
    <property type="protein sequence ID" value="PWK22536.1"/>
    <property type="molecule type" value="Genomic_DNA"/>
</dbReference>
<reference evidence="5 8" key="2">
    <citation type="submission" date="2020-07" db="EMBL/GenBank/DDBJ databases">
        <title>The draft genome sequence of Maribacter polysiphoniae KCTC 22021.</title>
        <authorList>
            <person name="Mu L."/>
        </authorList>
    </citation>
    <scope>NUCLEOTIDE SEQUENCE [LARGE SCALE GENOMIC DNA]</scope>
    <source>
        <strain evidence="5 8">KCTC 22021</strain>
    </source>
</reference>
<evidence type="ECO:0000259" key="4">
    <source>
        <dbReference type="Pfam" id="PF16116"/>
    </source>
</evidence>
<dbReference type="PROSITE" id="PS51257">
    <property type="entry name" value="PROKAR_LIPOPROTEIN"/>
    <property type="match status" value="1"/>
</dbReference>
<evidence type="ECO:0000313" key="7">
    <source>
        <dbReference type="Proteomes" id="UP000245667"/>
    </source>
</evidence>
<keyword evidence="2" id="KW-0326">Glycosidase</keyword>
<dbReference type="RefSeq" id="WP_109652241.1">
    <property type="nucleotide sequence ID" value="NZ_JACWLN010000006.1"/>
</dbReference>
<evidence type="ECO:0000313" key="5">
    <source>
        <dbReference type="EMBL" id="MBD1261660.1"/>
    </source>
</evidence>
<feature type="domain" description="Glycoside hydrolase family 42 N-terminal" evidence="3">
    <location>
        <begin position="79"/>
        <end position="113"/>
    </location>
</feature>
<name>A0A316DXS8_9FLAO</name>
<reference evidence="6 7" key="1">
    <citation type="submission" date="2018-05" db="EMBL/GenBank/DDBJ databases">
        <title>Genomic Encyclopedia of Archaeal and Bacterial Type Strains, Phase II (KMG-II): from individual species to whole genera.</title>
        <authorList>
            <person name="Goeker M."/>
        </authorList>
    </citation>
    <scope>NUCLEOTIDE SEQUENCE [LARGE SCALE GENOMIC DNA]</scope>
    <source>
        <strain evidence="6 7">DSM 23514</strain>
    </source>
</reference>
<dbReference type="InterPro" id="IPR017853">
    <property type="entry name" value="GH"/>
</dbReference>